<gene>
    <name evidence="2 4 5" type="ORF">SRAE_2000114300</name>
</gene>
<keyword evidence="3" id="KW-1185">Reference proteome</keyword>
<accession>A0A090LG26</accession>
<feature type="signal peptide" evidence="1">
    <location>
        <begin position="1"/>
        <end position="25"/>
    </location>
</feature>
<sequence length="213" mass="25448">MYICYSHKYFLFSIIILHFSNFICQLKEINTGNSSINCKSPTKPCVYTKTRKIGAYYVVPKYKLHTCVMGKNFSSMIVAIFCYLFDEKKFFSIHNHLNEDYFNNHACKKENQGKTFKELIKKYSNGKKKYFFNKWKHFIIIRNPIERFISGFTHICVYGKDSLISKKTCFNCNGDIECFINKLYEEIFLVLNGKKKYAEYHLRHHFFPQSWLV</sequence>
<proteinExistence type="predicted"/>
<dbReference type="CTD" id="36378839"/>
<dbReference type="Proteomes" id="UP000035682">
    <property type="component" value="Unplaced"/>
</dbReference>
<protein>
    <submittedName>
        <fullName evidence="2 4">Sulfotransferase family-containing protein</fullName>
    </submittedName>
</protein>
<dbReference type="GO" id="GO:1902884">
    <property type="term" value="P:positive regulation of response to oxidative stress"/>
    <property type="evidence" value="ECO:0007669"/>
    <property type="project" value="InterPro"/>
</dbReference>
<dbReference type="PANTHER" id="PTHR22900">
    <property type="entry name" value="PROTEIN CBG14245-RELATED"/>
    <property type="match status" value="1"/>
</dbReference>
<feature type="chain" id="PRO_5015030815" evidence="1">
    <location>
        <begin position="26"/>
        <end position="213"/>
    </location>
</feature>
<dbReference type="GO" id="GO:0050650">
    <property type="term" value="P:chondroitin sulfate proteoglycan biosynthetic process"/>
    <property type="evidence" value="ECO:0007669"/>
    <property type="project" value="InterPro"/>
</dbReference>
<dbReference type="GeneID" id="36378839"/>
<evidence type="ECO:0000313" key="2">
    <source>
        <dbReference type="EMBL" id="CEF66475.1"/>
    </source>
</evidence>
<dbReference type="Pfam" id="PF03567">
    <property type="entry name" value="Sulfotransfer_2"/>
    <property type="match status" value="1"/>
</dbReference>
<dbReference type="RefSeq" id="XP_024505675.1">
    <property type="nucleotide sequence ID" value="XM_024652060.1"/>
</dbReference>
<dbReference type="WormBase" id="SRAE_2000114300">
    <property type="protein sequence ID" value="SRP11499"/>
    <property type="gene ID" value="WBGene00261345"/>
</dbReference>
<dbReference type="WBParaSite" id="SRAE_2000114300.1">
    <property type="protein sequence ID" value="SRAE_2000114300.1"/>
    <property type="gene ID" value="WBGene00261345"/>
</dbReference>
<evidence type="ECO:0000313" key="5">
    <source>
        <dbReference type="WormBase" id="SRAE_2000114300"/>
    </source>
</evidence>
<organism evidence="2">
    <name type="scientific">Strongyloides ratti</name>
    <name type="common">Parasitic roundworm</name>
    <dbReference type="NCBI Taxonomy" id="34506"/>
    <lineage>
        <taxon>Eukaryota</taxon>
        <taxon>Metazoa</taxon>
        <taxon>Ecdysozoa</taxon>
        <taxon>Nematoda</taxon>
        <taxon>Chromadorea</taxon>
        <taxon>Rhabditida</taxon>
        <taxon>Tylenchina</taxon>
        <taxon>Panagrolaimomorpha</taxon>
        <taxon>Strongyloidoidea</taxon>
        <taxon>Strongyloididae</taxon>
        <taxon>Strongyloides</taxon>
    </lineage>
</organism>
<dbReference type="PANTHER" id="PTHR22900:SF5">
    <property type="entry name" value="PROTEIN CBG14245"/>
    <property type="match status" value="1"/>
</dbReference>
<reference evidence="4" key="2">
    <citation type="submission" date="2020-12" db="UniProtKB">
        <authorList>
            <consortium name="WormBaseParasite"/>
        </authorList>
    </citation>
    <scope>IDENTIFICATION</scope>
</reference>
<dbReference type="GO" id="GO:0047756">
    <property type="term" value="F:chondroitin 4-sulfotransferase activity"/>
    <property type="evidence" value="ECO:0007669"/>
    <property type="project" value="InterPro"/>
</dbReference>
<keyword evidence="2" id="KW-0808">Transferase</keyword>
<reference evidence="2 3" key="1">
    <citation type="submission" date="2014-09" db="EMBL/GenBank/DDBJ databases">
        <authorList>
            <person name="Martin A.A."/>
        </authorList>
    </citation>
    <scope>NUCLEOTIDE SEQUENCE</scope>
    <source>
        <strain evidence="3">ED321</strain>
        <strain evidence="2">ED321 Heterogonic</strain>
    </source>
</reference>
<dbReference type="OrthoDB" id="408912at2759"/>
<evidence type="ECO:0000256" key="1">
    <source>
        <dbReference type="SAM" id="SignalP"/>
    </source>
</evidence>
<keyword evidence="1" id="KW-0732">Signal</keyword>
<dbReference type="EMBL" id="LN609529">
    <property type="protein sequence ID" value="CEF66475.1"/>
    <property type="molecule type" value="Genomic_DNA"/>
</dbReference>
<evidence type="ECO:0000313" key="3">
    <source>
        <dbReference type="Proteomes" id="UP000035682"/>
    </source>
</evidence>
<name>A0A090LG26_STRRB</name>
<dbReference type="InterPro" id="IPR007669">
    <property type="entry name" value="Chst-1-like"/>
</dbReference>
<evidence type="ECO:0000313" key="4">
    <source>
        <dbReference type="WBParaSite" id="SRAE_2000114300.1"/>
    </source>
</evidence>
<dbReference type="AlphaFoldDB" id="A0A090LG26"/>
<dbReference type="InterPro" id="IPR005331">
    <property type="entry name" value="Sulfotransferase"/>
</dbReference>
<dbReference type="GO" id="GO:0016020">
    <property type="term" value="C:membrane"/>
    <property type="evidence" value="ECO:0007669"/>
    <property type="project" value="InterPro"/>
</dbReference>